<name>F4RWZ3_MELLP</name>
<feature type="region of interest" description="Disordered" evidence="1">
    <location>
        <begin position="1"/>
        <end position="30"/>
    </location>
</feature>
<evidence type="ECO:0000256" key="1">
    <source>
        <dbReference type="SAM" id="MobiDB-lite"/>
    </source>
</evidence>
<keyword evidence="3" id="KW-1185">Reference proteome</keyword>
<protein>
    <submittedName>
        <fullName evidence="2">Uncharacterized protein</fullName>
    </submittedName>
</protein>
<dbReference type="Proteomes" id="UP000001072">
    <property type="component" value="Unassembled WGS sequence"/>
</dbReference>
<dbReference type="EMBL" id="GL883126">
    <property type="protein sequence ID" value="EGG03136.1"/>
    <property type="molecule type" value="Genomic_DNA"/>
</dbReference>
<reference evidence="3" key="1">
    <citation type="journal article" date="2011" name="Proc. Natl. Acad. Sci. U.S.A.">
        <title>Obligate biotrophy features unraveled by the genomic analysis of rust fungi.</title>
        <authorList>
            <person name="Duplessis S."/>
            <person name="Cuomo C.A."/>
            <person name="Lin Y.-C."/>
            <person name="Aerts A."/>
            <person name="Tisserant E."/>
            <person name="Veneault-Fourrey C."/>
            <person name="Joly D.L."/>
            <person name="Hacquard S."/>
            <person name="Amselem J."/>
            <person name="Cantarel B.L."/>
            <person name="Chiu R."/>
            <person name="Coutinho P.M."/>
            <person name="Feau N."/>
            <person name="Field M."/>
            <person name="Frey P."/>
            <person name="Gelhaye E."/>
            <person name="Goldberg J."/>
            <person name="Grabherr M.G."/>
            <person name="Kodira C.D."/>
            <person name="Kohler A."/>
            <person name="Kuees U."/>
            <person name="Lindquist E.A."/>
            <person name="Lucas S.M."/>
            <person name="Mago R."/>
            <person name="Mauceli E."/>
            <person name="Morin E."/>
            <person name="Murat C."/>
            <person name="Pangilinan J.L."/>
            <person name="Park R."/>
            <person name="Pearson M."/>
            <person name="Quesneville H."/>
            <person name="Rouhier N."/>
            <person name="Sakthikumar S."/>
            <person name="Salamov A.A."/>
            <person name="Schmutz J."/>
            <person name="Selles B."/>
            <person name="Shapiro H."/>
            <person name="Tanguay P."/>
            <person name="Tuskan G.A."/>
            <person name="Henrissat B."/>
            <person name="Van de Peer Y."/>
            <person name="Rouze P."/>
            <person name="Ellis J.G."/>
            <person name="Dodds P.N."/>
            <person name="Schein J.E."/>
            <person name="Zhong S."/>
            <person name="Hamelin R.C."/>
            <person name="Grigoriev I.V."/>
            <person name="Szabo L.J."/>
            <person name="Martin F."/>
        </authorList>
    </citation>
    <scope>NUCLEOTIDE SEQUENCE [LARGE SCALE GENOMIC DNA]</scope>
    <source>
        <strain evidence="3">98AG31 / pathotype 3-4-7</strain>
    </source>
</reference>
<dbReference type="VEuPathDB" id="FungiDB:MELLADRAFT_109589"/>
<accession>F4RWZ3</accession>
<organism evidence="3">
    <name type="scientific">Melampsora larici-populina (strain 98AG31 / pathotype 3-4-7)</name>
    <name type="common">Poplar leaf rust fungus</name>
    <dbReference type="NCBI Taxonomy" id="747676"/>
    <lineage>
        <taxon>Eukaryota</taxon>
        <taxon>Fungi</taxon>
        <taxon>Dikarya</taxon>
        <taxon>Basidiomycota</taxon>
        <taxon>Pucciniomycotina</taxon>
        <taxon>Pucciniomycetes</taxon>
        <taxon>Pucciniales</taxon>
        <taxon>Melampsoraceae</taxon>
        <taxon>Melampsora</taxon>
    </lineage>
</organism>
<proteinExistence type="predicted"/>
<evidence type="ECO:0000313" key="3">
    <source>
        <dbReference type="Proteomes" id="UP000001072"/>
    </source>
</evidence>
<dbReference type="RefSeq" id="XP_007413596.1">
    <property type="nucleotide sequence ID" value="XM_007413534.1"/>
</dbReference>
<dbReference type="AlphaFoldDB" id="F4RWZ3"/>
<dbReference type="KEGG" id="mlr:MELLADRAFT_109589"/>
<sequence length="131" mass="14293">MGPLGLTDQSPSRFRKRIHGSANGSGDPRMCRRRLIDGKVRFVGSSHEPTSSDFNEQRRKCTQRPSNCTVIFDCQRRRGQANGGARSQGAASQSSAGIRIELTILHTPACKAFVTACAERLAGFSLKLSWA</sequence>
<dbReference type="InParanoid" id="F4RWZ3"/>
<gene>
    <name evidence="2" type="ORF">MELLADRAFT_109589</name>
</gene>
<dbReference type="HOGENOM" id="CLU_1928085_0_0_1"/>
<evidence type="ECO:0000313" key="2">
    <source>
        <dbReference type="EMBL" id="EGG03136.1"/>
    </source>
</evidence>
<dbReference type="GeneID" id="18923805"/>